<accession>A0ABT8K3U3</accession>
<feature type="region of interest" description="Disordered" evidence="11">
    <location>
        <begin position="333"/>
        <end position="369"/>
    </location>
</feature>
<feature type="domain" description="CP-type G" evidence="13">
    <location>
        <begin position="108"/>
        <end position="268"/>
    </location>
</feature>
<dbReference type="Gene3D" id="1.10.40.50">
    <property type="entry name" value="Probable gtpase engc, domain 3"/>
    <property type="match status" value="1"/>
</dbReference>
<evidence type="ECO:0000313" key="14">
    <source>
        <dbReference type="EMBL" id="MDN4612116.1"/>
    </source>
</evidence>
<evidence type="ECO:0000256" key="10">
    <source>
        <dbReference type="HAMAP-Rule" id="MF_01820"/>
    </source>
</evidence>
<dbReference type="NCBIfam" id="TIGR00157">
    <property type="entry name" value="ribosome small subunit-dependent GTPase A"/>
    <property type="match status" value="1"/>
</dbReference>
<feature type="binding site" evidence="10">
    <location>
        <begin position="210"/>
        <end position="218"/>
    </location>
    <ligand>
        <name>GTP</name>
        <dbReference type="ChEBI" id="CHEBI:37565"/>
    </ligand>
</feature>
<evidence type="ECO:0000256" key="1">
    <source>
        <dbReference type="ARBA" id="ARBA00022490"/>
    </source>
</evidence>
<comment type="subunit">
    <text evidence="10">Monomer. Associates with 30S ribosomal subunit, binds 16S rRNA.</text>
</comment>
<sequence>MNTLTQYGFTDTIDALFTAHFPPPSGARPARVIRTDRGRVLLASQDGLFHLDSDRLDSDRLDSDRLDSGSALVTGDWVAITGGNPATGGDTVLGLLPRFSLLRRKRAHDPLSEAQLLGANLDLVGVVVPLDRPLSTNRLERTLVAAHDSGALPVVILTKADLSTRFDDVVAETIDRARGVEVVTTSAEASDGLDELRGRIGPGQTMALLGPSGAGKSSLINALTGSSRQGTGAVRAGDGKGRHTTTARELVPLGDGAVVMDTPGLRGFALWDAEDGLTDVFTDIEELFPGCRFRNCAHDREPGCAVRSAIETGALTERRWQSYRTMERELAGLHRRQEAANRRHSTRSVRPIRDSAPAKGYRRLYGEDD</sequence>
<keyword evidence="15" id="KW-1185">Reference proteome</keyword>
<comment type="cofactor">
    <cofactor evidence="10">
        <name>Zn(2+)</name>
        <dbReference type="ChEBI" id="CHEBI:29105"/>
    </cofactor>
    <text evidence="10">Binds 1 zinc ion per subunit.</text>
</comment>
<comment type="function">
    <text evidence="10">One of several proteins that assist in the late maturation steps of the functional core of the 30S ribosomal subunit. Helps release RbfA from mature subunits. May play a role in the assembly of ribosomal proteins into the subunit. Circularly permuted GTPase that catalyzes slow GTP hydrolysis, GTPase activity is stimulated by the 30S ribosomal subunit.</text>
</comment>
<feature type="binding site" evidence="10">
    <location>
        <position position="291"/>
    </location>
    <ligand>
        <name>Zn(2+)</name>
        <dbReference type="ChEBI" id="CHEBI:29105"/>
    </ligand>
</feature>
<comment type="caution">
    <text evidence="14">The sequence shown here is derived from an EMBL/GenBank/DDBJ whole genome shotgun (WGS) entry which is preliminary data.</text>
</comment>
<comment type="similarity">
    <text evidence="10">Belongs to the TRAFAC class YlqF/YawG GTPase family. RsgA subfamily.</text>
</comment>
<dbReference type="HAMAP" id="MF_01820">
    <property type="entry name" value="GTPase_RsgA"/>
    <property type="match status" value="1"/>
</dbReference>
<organism evidence="14 15">
    <name type="scientific">Arthrobacter burdickii</name>
    <dbReference type="NCBI Taxonomy" id="3035920"/>
    <lineage>
        <taxon>Bacteria</taxon>
        <taxon>Bacillati</taxon>
        <taxon>Actinomycetota</taxon>
        <taxon>Actinomycetes</taxon>
        <taxon>Micrococcales</taxon>
        <taxon>Micrococcaceae</taxon>
        <taxon>Arthrobacter</taxon>
    </lineage>
</organism>
<evidence type="ECO:0000256" key="8">
    <source>
        <dbReference type="ARBA" id="ARBA00022884"/>
    </source>
</evidence>
<dbReference type="InterPro" id="IPR030378">
    <property type="entry name" value="G_CP_dom"/>
</dbReference>
<dbReference type="PROSITE" id="PS50936">
    <property type="entry name" value="ENGC_GTPASE"/>
    <property type="match status" value="1"/>
</dbReference>
<protein>
    <recommendedName>
        <fullName evidence="10">Small ribosomal subunit biogenesis GTPase RsgA</fullName>
        <ecNumber evidence="10">3.6.1.-</ecNumber>
    </recommendedName>
</protein>
<dbReference type="CDD" id="cd01854">
    <property type="entry name" value="YjeQ_EngC"/>
    <property type="match status" value="1"/>
</dbReference>
<dbReference type="InterPro" id="IPR004881">
    <property type="entry name" value="Ribosome_biogen_GTPase_RsgA"/>
</dbReference>
<keyword evidence="5 10" id="KW-0547">Nucleotide-binding</keyword>
<evidence type="ECO:0000256" key="9">
    <source>
        <dbReference type="ARBA" id="ARBA00023134"/>
    </source>
</evidence>
<gene>
    <name evidence="10 14" type="primary">rsgA</name>
    <name evidence="14" type="ORF">P5G52_14710</name>
</gene>
<dbReference type="Gene3D" id="3.40.50.300">
    <property type="entry name" value="P-loop containing nucleotide triphosphate hydrolases"/>
    <property type="match status" value="1"/>
</dbReference>
<feature type="binding site" evidence="10">
    <location>
        <position position="296"/>
    </location>
    <ligand>
        <name>Zn(2+)</name>
        <dbReference type="ChEBI" id="CHEBI:29105"/>
    </ligand>
</feature>
<reference evidence="14" key="1">
    <citation type="submission" date="2023-06" db="EMBL/GenBank/DDBJ databases">
        <title>MT1 and MT2 Draft Genomes of Novel Species.</title>
        <authorList>
            <person name="Venkateswaran K."/>
        </authorList>
    </citation>
    <scope>NUCLEOTIDE SEQUENCE</scope>
    <source>
        <strain evidence="14">IIF3SC-B10</strain>
    </source>
</reference>
<feature type="binding site" evidence="10">
    <location>
        <position position="298"/>
    </location>
    <ligand>
        <name>Zn(2+)</name>
        <dbReference type="ChEBI" id="CHEBI:29105"/>
    </ligand>
</feature>
<evidence type="ECO:0000313" key="15">
    <source>
        <dbReference type="Proteomes" id="UP001174209"/>
    </source>
</evidence>
<dbReference type="PANTHER" id="PTHR32120">
    <property type="entry name" value="SMALL RIBOSOMAL SUBUNIT BIOGENESIS GTPASE RSGA"/>
    <property type="match status" value="1"/>
</dbReference>
<keyword evidence="7 10" id="KW-0862">Zinc</keyword>
<proteinExistence type="inferred from homology"/>
<keyword evidence="6 10" id="KW-0378">Hydrolase</keyword>
<evidence type="ECO:0000259" key="13">
    <source>
        <dbReference type="PROSITE" id="PS51721"/>
    </source>
</evidence>
<dbReference type="SUPFAM" id="SSF52540">
    <property type="entry name" value="P-loop containing nucleoside triphosphate hydrolases"/>
    <property type="match status" value="1"/>
</dbReference>
<evidence type="ECO:0000256" key="2">
    <source>
        <dbReference type="ARBA" id="ARBA00022517"/>
    </source>
</evidence>
<dbReference type="EC" id="3.6.1.-" evidence="10"/>
<keyword evidence="4 10" id="KW-0699">rRNA-binding</keyword>
<keyword evidence="1 10" id="KW-0963">Cytoplasm</keyword>
<dbReference type="RefSeq" id="WP_301228875.1">
    <property type="nucleotide sequence ID" value="NZ_JAROCG010000002.1"/>
</dbReference>
<keyword evidence="8 10" id="KW-0694">RNA-binding</keyword>
<keyword evidence="2 10" id="KW-0690">Ribosome biogenesis</keyword>
<evidence type="ECO:0000256" key="4">
    <source>
        <dbReference type="ARBA" id="ARBA00022730"/>
    </source>
</evidence>
<dbReference type="InterPro" id="IPR010914">
    <property type="entry name" value="RsgA_GTPase_dom"/>
</dbReference>
<evidence type="ECO:0000256" key="7">
    <source>
        <dbReference type="ARBA" id="ARBA00022833"/>
    </source>
</evidence>
<dbReference type="InterPro" id="IPR027417">
    <property type="entry name" value="P-loop_NTPase"/>
</dbReference>
<dbReference type="Proteomes" id="UP001174209">
    <property type="component" value="Unassembled WGS sequence"/>
</dbReference>
<dbReference type="PROSITE" id="PS51721">
    <property type="entry name" value="G_CP"/>
    <property type="match status" value="1"/>
</dbReference>
<evidence type="ECO:0000256" key="3">
    <source>
        <dbReference type="ARBA" id="ARBA00022723"/>
    </source>
</evidence>
<feature type="binding site" evidence="10">
    <location>
        <begin position="158"/>
        <end position="161"/>
    </location>
    <ligand>
        <name>GTP</name>
        <dbReference type="ChEBI" id="CHEBI:37565"/>
    </ligand>
</feature>
<evidence type="ECO:0000256" key="6">
    <source>
        <dbReference type="ARBA" id="ARBA00022801"/>
    </source>
</evidence>
<dbReference type="PANTHER" id="PTHR32120:SF10">
    <property type="entry name" value="SMALL RIBOSOMAL SUBUNIT BIOGENESIS GTPASE RSGA"/>
    <property type="match status" value="1"/>
</dbReference>
<evidence type="ECO:0000259" key="12">
    <source>
        <dbReference type="PROSITE" id="PS50936"/>
    </source>
</evidence>
<keyword evidence="3 10" id="KW-0479">Metal-binding</keyword>
<feature type="domain" description="EngC GTPase" evidence="12">
    <location>
        <begin position="119"/>
        <end position="266"/>
    </location>
</feature>
<dbReference type="EMBL" id="JAROCG010000002">
    <property type="protein sequence ID" value="MDN4612116.1"/>
    <property type="molecule type" value="Genomic_DNA"/>
</dbReference>
<evidence type="ECO:0000256" key="11">
    <source>
        <dbReference type="SAM" id="MobiDB-lite"/>
    </source>
</evidence>
<evidence type="ECO:0000256" key="5">
    <source>
        <dbReference type="ARBA" id="ARBA00022741"/>
    </source>
</evidence>
<name>A0ABT8K3U3_9MICC</name>
<comment type="subcellular location">
    <subcellularLocation>
        <location evidence="10">Cytoplasm</location>
    </subcellularLocation>
</comment>
<dbReference type="Pfam" id="PF03193">
    <property type="entry name" value="RsgA_GTPase"/>
    <property type="match status" value="1"/>
</dbReference>
<feature type="binding site" evidence="10">
    <location>
        <position position="304"/>
    </location>
    <ligand>
        <name>Zn(2+)</name>
        <dbReference type="ChEBI" id="CHEBI:29105"/>
    </ligand>
</feature>
<keyword evidence="9 10" id="KW-0342">GTP-binding</keyword>